<comment type="similarity">
    <text evidence="1">Belongs to the peptidase S51 family.</text>
</comment>
<comment type="caution">
    <text evidence="5">The sequence shown here is derived from an EMBL/GenBank/DDBJ whole genome shotgun (WGS) entry which is preliminary data.</text>
</comment>
<dbReference type="InterPro" id="IPR005320">
    <property type="entry name" value="Peptidase_S51"/>
</dbReference>
<sequence>MIFASNIEYAIEMDDHFAQTPGFEDFTGLGNVNFYTVVHFNCFPFEEATRTVIRENNHLPLKPITNEQAIVVVWDKISIRGKM</sequence>
<dbReference type="Gene3D" id="3.40.50.880">
    <property type="match status" value="1"/>
</dbReference>
<keyword evidence="6" id="KW-1185">Reference proteome</keyword>
<dbReference type="AlphaFoldDB" id="A0A3R7XK68"/>
<keyword evidence="2" id="KW-0645">Protease</keyword>
<dbReference type="Pfam" id="PF03575">
    <property type="entry name" value="Peptidase_S51"/>
    <property type="match status" value="1"/>
</dbReference>
<organism evidence="5 6">
    <name type="scientific">Prevotella intermedia</name>
    <dbReference type="NCBI Taxonomy" id="28131"/>
    <lineage>
        <taxon>Bacteria</taxon>
        <taxon>Pseudomonadati</taxon>
        <taxon>Bacteroidota</taxon>
        <taxon>Bacteroidia</taxon>
        <taxon>Bacteroidales</taxon>
        <taxon>Prevotellaceae</taxon>
        <taxon>Prevotella</taxon>
    </lineage>
</organism>
<gene>
    <name evidence="5" type="ORF">D2S45_11375</name>
</gene>
<accession>A0A3R7XK68</accession>
<keyword evidence="3" id="KW-0378">Hydrolase</keyword>
<dbReference type="EMBL" id="QXEN01000028">
    <property type="protein sequence ID" value="RRF86438.1"/>
    <property type="molecule type" value="Genomic_DNA"/>
</dbReference>
<evidence type="ECO:0000256" key="1">
    <source>
        <dbReference type="ARBA" id="ARBA00006534"/>
    </source>
</evidence>
<evidence type="ECO:0000256" key="3">
    <source>
        <dbReference type="ARBA" id="ARBA00022801"/>
    </source>
</evidence>
<name>A0A3R7XK68_PREIN</name>
<dbReference type="InterPro" id="IPR029062">
    <property type="entry name" value="Class_I_gatase-like"/>
</dbReference>
<evidence type="ECO:0000313" key="6">
    <source>
        <dbReference type="Proteomes" id="UP000283868"/>
    </source>
</evidence>
<reference evidence="5 6" key="1">
    <citation type="submission" date="2018-08" db="EMBL/GenBank/DDBJ databases">
        <title>Comparative analysis of Prevotella intermedia strains.</title>
        <authorList>
            <person name="Moon J.-H."/>
            <person name="Lee J.-H."/>
        </authorList>
    </citation>
    <scope>NUCLEOTIDE SEQUENCE [LARGE SCALE GENOMIC DNA]</scope>
    <source>
        <strain evidence="5 6">ATCC 15033</strain>
    </source>
</reference>
<protein>
    <submittedName>
        <fullName evidence="5">Uncharacterized protein</fullName>
    </submittedName>
</protein>
<evidence type="ECO:0000313" key="5">
    <source>
        <dbReference type="EMBL" id="RRF86438.1"/>
    </source>
</evidence>
<evidence type="ECO:0000256" key="2">
    <source>
        <dbReference type="ARBA" id="ARBA00022670"/>
    </source>
</evidence>
<dbReference type="Proteomes" id="UP000283868">
    <property type="component" value="Unassembled WGS sequence"/>
</dbReference>
<dbReference type="GO" id="GO:0006508">
    <property type="term" value="P:proteolysis"/>
    <property type="evidence" value="ECO:0007669"/>
    <property type="project" value="UniProtKB-KW"/>
</dbReference>
<keyword evidence="4" id="KW-0720">Serine protease</keyword>
<proteinExistence type="inferred from homology"/>
<dbReference type="GO" id="GO:0008236">
    <property type="term" value="F:serine-type peptidase activity"/>
    <property type="evidence" value="ECO:0007669"/>
    <property type="project" value="UniProtKB-KW"/>
</dbReference>
<evidence type="ECO:0000256" key="4">
    <source>
        <dbReference type="ARBA" id="ARBA00022825"/>
    </source>
</evidence>